<dbReference type="InterPro" id="IPR025444">
    <property type="entry name" value="Monooxy_af470"/>
</dbReference>
<keyword evidence="2" id="KW-1185">Reference proteome</keyword>
<evidence type="ECO:0000313" key="1">
    <source>
        <dbReference type="EMBL" id="CEJ80873.1"/>
    </source>
</evidence>
<dbReference type="Proteomes" id="UP000039046">
    <property type="component" value="Unassembled WGS sequence"/>
</dbReference>
<dbReference type="InterPro" id="IPR011008">
    <property type="entry name" value="Dimeric_a/b-barrel"/>
</dbReference>
<dbReference type="OrthoDB" id="3202396at2759"/>
<sequence>MVAAFSPLMPQSASPISFNRFGPKPSIWNKLQLPSKAILGGVAQLLLSRYLPGEWAFVPLGICVAIAAIGHLAAPKPSAPPSYIPPTGTSAQFPEADGTYSNKPSSRSLVVLHLGVQSNHPNGFAAPGFKETSDWFMEMHHDLMSKREEYGLLSASHWQPAPSNGQTSMAVYYFRDLEALNKFAHDPIHRRYWDAFVALKKPYVGVFHELFEVPAGNWESTYLNCQPVSLGAATVPIEDPVDGSKRWANVLVSSRNPVLKSMWSRMGRQQNGEQKEGY</sequence>
<organism evidence="1 2">
    <name type="scientific">[Torrubiella] hemipterigena</name>
    <dbReference type="NCBI Taxonomy" id="1531966"/>
    <lineage>
        <taxon>Eukaryota</taxon>
        <taxon>Fungi</taxon>
        <taxon>Dikarya</taxon>
        <taxon>Ascomycota</taxon>
        <taxon>Pezizomycotina</taxon>
        <taxon>Sordariomycetes</taxon>
        <taxon>Hypocreomycetidae</taxon>
        <taxon>Hypocreales</taxon>
        <taxon>Clavicipitaceae</taxon>
        <taxon>Clavicipitaceae incertae sedis</taxon>
        <taxon>'Torrubiella' clade</taxon>
    </lineage>
</organism>
<dbReference type="EMBL" id="CDHN01000001">
    <property type="protein sequence ID" value="CEJ80873.1"/>
    <property type="molecule type" value="Genomic_DNA"/>
</dbReference>
<evidence type="ECO:0000313" key="2">
    <source>
        <dbReference type="Proteomes" id="UP000039046"/>
    </source>
</evidence>
<dbReference type="AlphaFoldDB" id="A0A0A1SKT8"/>
<reference evidence="1 2" key="1">
    <citation type="journal article" date="2015" name="Genome Announc.">
        <title>Draft Genome Sequence and Gene Annotation of the Entomopathogenic Fungus Verticillium hemipterigenum.</title>
        <authorList>
            <person name="Horn F."/>
            <person name="Habel A."/>
            <person name="Scharf D.H."/>
            <person name="Dworschak J."/>
            <person name="Brakhage A.A."/>
            <person name="Guthke R."/>
            <person name="Hertweck C."/>
            <person name="Linde J."/>
        </authorList>
    </citation>
    <scope>NUCLEOTIDE SEQUENCE [LARGE SCALE GENOMIC DNA]</scope>
</reference>
<name>A0A0A1SKT8_9HYPO</name>
<accession>A0A0A1SKT8</accession>
<proteinExistence type="predicted"/>
<dbReference type="Pfam" id="PF13826">
    <property type="entry name" value="Monooxy_af470-like"/>
    <property type="match status" value="1"/>
</dbReference>
<protein>
    <submittedName>
        <fullName evidence="1">Uncharacterized protein</fullName>
    </submittedName>
</protein>
<gene>
    <name evidence="1" type="ORF">VHEMI01032</name>
</gene>
<dbReference type="SUPFAM" id="SSF54909">
    <property type="entry name" value="Dimeric alpha+beta barrel"/>
    <property type="match status" value="1"/>
</dbReference>
<dbReference type="STRING" id="1531966.A0A0A1SKT8"/>
<dbReference type="HOGENOM" id="CLU_053354_1_0_1"/>